<dbReference type="EMBL" id="JACIGY010000003">
    <property type="protein sequence ID" value="MBB4412497.1"/>
    <property type="molecule type" value="Genomic_DNA"/>
</dbReference>
<comment type="caution">
    <text evidence="2">The sequence shown here is derived from an EMBL/GenBank/DDBJ whole genome shotgun (WGS) entry which is preliminary data.</text>
</comment>
<evidence type="ECO:0000313" key="1">
    <source>
        <dbReference type="EMBL" id="MBB4349281.1"/>
    </source>
</evidence>
<organism evidence="2 5">
    <name type="scientific">Aliirhizobium cellulosilyticum</name>
    <dbReference type="NCBI Taxonomy" id="393664"/>
    <lineage>
        <taxon>Bacteria</taxon>
        <taxon>Pseudomonadati</taxon>
        <taxon>Pseudomonadota</taxon>
        <taxon>Alphaproteobacteria</taxon>
        <taxon>Hyphomicrobiales</taxon>
        <taxon>Rhizobiaceae</taxon>
        <taxon>Aliirhizobium</taxon>
    </lineage>
</organism>
<dbReference type="EMBL" id="JACIGW010000003">
    <property type="protein sequence ID" value="MBB4349281.1"/>
    <property type="molecule type" value="Genomic_DNA"/>
</dbReference>
<accession>A0A7W6XAC5</accession>
<dbReference type="Proteomes" id="UP000524535">
    <property type="component" value="Unassembled WGS sequence"/>
</dbReference>
<evidence type="ECO:0000313" key="4">
    <source>
        <dbReference type="Proteomes" id="UP000520770"/>
    </source>
</evidence>
<evidence type="ECO:0000313" key="6">
    <source>
        <dbReference type="Proteomes" id="UP000576087"/>
    </source>
</evidence>
<proteinExistence type="predicted"/>
<evidence type="ECO:0000313" key="2">
    <source>
        <dbReference type="EMBL" id="MBB4412497.1"/>
    </source>
</evidence>
<dbReference type="Proteomes" id="UP000520770">
    <property type="component" value="Unassembled WGS sequence"/>
</dbReference>
<evidence type="ECO:0000313" key="3">
    <source>
        <dbReference type="EMBL" id="MBB4447129.1"/>
    </source>
</evidence>
<evidence type="ECO:0000313" key="5">
    <source>
        <dbReference type="Proteomes" id="UP000524535"/>
    </source>
</evidence>
<name>A0A7W6XAC5_9HYPH</name>
<dbReference type="AlphaFoldDB" id="A0A7W6XAC5"/>
<dbReference type="Proteomes" id="UP000576087">
    <property type="component" value="Unassembled WGS sequence"/>
</dbReference>
<sequence length="190" mass="21396">MQMYSADGFISAIAIFVAENELDVRQMNDQTKETALTVPQSDFFTDRSFSDPLLANLTLATAFTYWTLLENKHLVDRGPAEAFLRSDRDICARPNYRLFSGSVMIGASVYKKAVRRSEAELTFKALDQTSLGFETNGNGVALLGLSELTGICFEDRFTCHILDQNRLNHRGACNSISRPDWWASDHREID</sequence>
<dbReference type="EMBL" id="JACIHM010000003">
    <property type="protein sequence ID" value="MBB4447129.1"/>
    <property type="molecule type" value="Genomic_DNA"/>
</dbReference>
<gene>
    <name evidence="2" type="ORF">GGE31_003010</name>
    <name evidence="1" type="ORF">GGE33_003043</name>
    <name evidence="3" type="ORF">GGE35_002951</name>
</gene>
<reference evidence="4 5" key="1">
    <citation type="submission" date="2020-08" db="EMBL/GenBank/DDBJ databases">
        <title>Genomic Encyclopedia of Type Strains, Phase IV (KMG-V): Genome sequencing to study the core and pangenomes of soil and plant-associated prokaryotes.</title>
        <authorList>
            <person name="Whitman W."/>
        </authorList>
    </citation>
    <scope>NUCLEOTIDE SEQUENCE [LARGE SCALE GENOMIC DNA]</scope>
    <source>
        <strain evidence="2 5">SEMIA 444</strain>
        <strain evidence="1 4">SEMIA 448</strain>
        <strain evidence="3 6">SEMIA 452</strain>
    </source>
</reference>
<dbReference type="RefSeq" id="WP_183824313.1">
    <property type="nucleotide sequence ID" value="NZ_JACIGW010000003.1"/>
</dbReference>
<keyword evidence="5" id="KW-1185">Reference proteome</keyword>
<protein>
    <submittedName>
        <fullName evidence="2">Uncharacterized protein</fullName>
    </submittedName>
</protein>